<protein>
    <submittedName>
        <fullName evidence="2">Uncharacterized protein</fullName>
    </submittedName>
</protein>
<dbReference type="AlphaFoldDB" id="A0A1G2MDJ4"/>
<accession>A0A1G2MDJ4</accession>
<evidence type="ECO:0000256" key="1">
    <source>
        <dbReference type="SAM" id="MobiDB-lite"/>
    </source>
</evidence>
<organism evidence="2 3">
    <name type="scientific">Candidatus Taylorbacteria bacterium RIFCSPHIGHO2_01_FULL_51_15</name>
    <dbReference type="NCBI Taxonomy" id="1802304"/>
    <lineage>
        <taxon>Bacteria</taxon>
        <taxon>Candidatus Tayloriibacteriota</taxon>
    </lineage>
</organism>
<dbReference type="Proteomes" id="UP000178121">
    <property type="component" value="Unassembled WGS sequence"/>
</dbReference>
<evidence type="ECO:0000313" key="3">
    <source>
        <dbReference type="Proteomes" id="UP000178121"/>
    </source>
</evidence>
<sequence>MNEVTMSISNVPSIQDHTKKYSSQKSRSEATMIFEDAPTLRRGAQLFRSEATYPSQSLGMI</sequence>
<feature type="compositionally biased region" description="Polar residues" evidence="1">
    <location>
        <begin position="1"/>
        <end position="25"/>
    </location>
</feature>
<dbReference type="EMBL" id="MHRI01000011">
    <property type="protein sequence ID" value="OHA21239.1"/>
    <property type="molecule type" value="Genomic_DNA"/>
</dbReference>
<gene>
    <name evidence="2" type="ORF">A2849_00370</name>
</gene>
<feature type="region of interest" description="Disordered" evidence="1">
    <location>
        <begin position="1"/>
        <end position="29"/>
    </location>
</feature>
<evidence type="ECO:0000313" key="2">
    <source>
        <dbReference type="EMBL" id="OHA21239.1"/>
    </source>
</evidence>
<name>A0A1G2MDJ4_9BACT</name>
<proteinExistence type="predicted"/>
<reference evidence="2 3" key="1">
    <citation type="journal article" date="2016" name="Nat. Commun.">
        <title>Thousands of microbial genomes shed light on interconnected biogeochemical processes in an aquifer system.</title>
        <authorList>
            <person name="Anantharaman K."/>
            <person name="Brown C.T."/>
            <person name="Hug L.A."/>
            <person name="Sharon I."/>
            <person name="Castelle C.J."/>
            <person name="Probst A.J."/>
            <person name="Thomas B.C."/>
            <person name="Singh A."/>
            <person name="Wilkins M.J."/>
            <person name="Karaoz U."/>
            <person name="Brodie E.L."/>
            <person name="Williams K.H."/>
            <person name="Hubbard S.S."/>
            <person name="Banfield J.F."/>
        </authorList>
    </citation>
    <scope>NUCLEOTIDE SEQUENCE [LARGE SCALE GENOMIC DNA]</scope>
</reference>
<comment type="caution">
    <text evidence="2">The sequence shown here is derived from an EMBL/GenBank/DDBJ whole genome shotgun (WGS) entry which is preliminary data.</text>
</comment>